<accession>A0ABN8LMK5</accession>
<reference evidence="2 3" key="1">
    <citation type="submission" date="2022-05" db="EMBL/GenBank/DDBJ databases">
        <authorList>
            <consortium name="Genoscope - CEA"/>
            <person name="William W."/>
        </authorList>
    </citation>
    <scope>NUCLEOTIDE SEQUENCE [LARGE SCALE GENOMIC DNA]</scope>
</reference>
<evidence type="ECO:0000313" key="3">
    <source>
        <dbReference type="Proteomes" id="UP001159427"/>
    </source>
</evidence>
<evidence type="ECO:0000313" key="2">
    <source>
        <dbReference type="EMBL" id="CAH3016649.1"/>
    </source>
</evidence>
<dbReference type="EMBL" id="CALNXI010000044">
    <property type="protein sequence ID" value="CAH3016649.1"/>
    <property type="molecule type" value="Genomic_DNA"/>
</dbReference>
<feature type="non-terminal residue" evidence="2">
    <location>
        <position position="1"/>
    </location>
</feature>
<dbReference type="Proteomes" id="UP001159427">
    <property type="component" value="Unassembled WGS sequence"/>
</dbReference>
<gene>
    <name evidence="2" type="ORF">PEVE_00030923</name>
</gene>
<evidence type="ECO:0000256" key="1">
    <source>
        <dbReference type="SAM" id="MobiDB-lite"/>
    </source>
</evidence>
<organism evidence="2 3">
    <name type="scientific">Porites evermanni</name>
    <dbReference type="NCBI Taxonomy" id="104178"/>
    <lineage>
        <taxon>Eukaryota</taxon>
        <taxon>Metazoa</taxon>
        <taxon>Cnidaria</taxon>
        <taxon>Anthozoa</taxon>
        <taxon>Hexacorallia</taxon>
        <taxon>Scleractinia</taxon>
        <taxon>Fungiina</taxon>
        <taxon>Poritidae</taxon>
        <taxon>Porites</taxon>
    </lineage>
</organism>
<sequence>WKRALPPPFFAGDRKPEGLPGISGGIDTLQTHPPNTAARYFSLFDPSTNTPFYSAYKVTPAQAVRIGTYGRKDANGKWRNPPGKIKLKKVI</sequence>
<name>A0ABN8LMK5_9CNID</name>
<feature type="region of interest" description="Disordered" evidence="1">
    <location>
        <begin position="1"/>
        <end position="24"/>
    </location>
</feature>
<comment type="caution">
    <text evidence="2">The sequence shown here is derived from an EMBL/GenBank/DDBJ whole genome shotgun (WGS) entry which is preliminary data.</text>
</comment>
<proteinExistence type="predicted"/>
<keyword evidence="3" id="KW-1185">Reference proteome</keyword>
<protein>
    <submittedName>
        <fullName evidence="2">Uncharacterized protein</fullName>
    </submittedName>
</protein>